<evidence type="ECO:0000313" key="1">
    <source>
        <dbReference type="EMBL" id="GIO50010.1"/>
    </source>
</evidence>
<dbReference type="EMBL" id="BORT01000027">
    <property type="protein sequence ID" value="GIO50010.1"/>
    <property type="molecule type" value="Genomic_DNA"/>
</dbReference>
<dbReference type="RefSeq" id="WP_237100208.1">
    <property type="nucleotide sequence ID" value="NZ_AP025343.1"/>
</dbReference>
<dbReference type="Proteomes" id="UP000682811">
    <property type="component" value="Unassembled WGS sequence"/>
</dbReference>
<comment type="caution">
    <text evidence="1">The sequence shown here is derived from an EMBL/GenBank/DDBJ whole genome shotgun (WGS) entry which is preliminary data.</text>
</comment>
<organism evidence="1 2">
    <name type="scientific">Paenibacillus azoreducens</name>
    <dbReference type="NCBI Taxonomy" id="116718"/>
    <lineage>
        <taxon>Bacteria</taxon>
        <taxon>Bacillati</taxon>
        <taxon>Bacillota</taxon>
        <taxon>Bacilli</taxon>
        <taxon>Bacillales</taxon>
        <taxon>Paenibacillaceae</taxon>
        <taxon>Paenibacillus</taxon>
    </lineage>
</organism>
<protein>
    <submittedName>
        <fullName evidence="1">Uncharacterized protein</fullName>
    </submittedName>
</protein>
<dbReference type="AlphaFoldDB" id="A0A919YJW3"/>
<reference evidence="1 2" key="1">
    <citation type="submission" date="2021-03" db="EMBL/GenBank/DDBJ databases">
        <title>Antimicrobial resistance genes in bacteria isolated from Japanese honey, and their potential for conferring macrolide and lincosamide resistance in the American foulbrood pathogen Paenibacillus larvae.</title>
        <authorList>
            <person name="Okamoto M."/>
            <person name="Kumagai M."/>
            <person name="Kanamori H."/>
            <person name="Takamatsu D."/>
        </authorList>
    </citation>
    <scope>NUCLEOTIDE SEQUENCE [LARGE SCALE GENOMIC DNA]</scope>
    <source>
        <strain evidence="1 2">J34TS1</strain>
    </source>
</reference>
<name>A0A919YJW3_9BACL</name>
<proteinExistence type="predicted"/>
<accession>A0A919YJW3</accession>
<sequence length="75" mass="8813">MKAHAEKEPMIFDIHVTEGSHYEVGKQRAITFKESYPDDIAYFISPMEGRDYNHGMLLILMLRWGSKRSYANMKM</sequence>
<evidence type="ECO:0000313" key="2">
    <source>
        <dbReference type="Proteomes" id="UP000682811"/>
    </source>
</evidence>
<keyword evidence="2" id="KW-1185">Reference proteome</keyword>
<gene>
    <name evidence="1" type="ORF">J34TS1_47750</name>
</gene>